<feature type="region of interest" description="Disordered" evidence="1">
    <location>
        <begin position="783"/>
        <end position="821"/>
    </location>
</feature>
<name>A0A820F2A2_9BILA</name>
<evidence type="ECO:0000259" key="2">
    <source>
        <dbReference type="Pfam" id="PF15253"/>
    </source>
</evidence>
<sequence>MSLTLTRSKFEDLSDDILMDIFDLLSPPVYIYHSFYHLNQRFNRIINDSRLLISLDLSHLMNPSTFAYHCQIMLPNMSKQLISLRLSNEQKLYEQIKIFLLHIRLGNFHALRQLSLIQITFDQLRRMLADILSLNKLVRLDIDMFDGCGTSLIELNLIANTLLSKSKSIKMLQSDKATSSPPLWSIDRKITRQTTPCENTSISSLPSLLISSLWDSTPIGKSIYLRLCQREQLSPQLILEDKVFRSAIRLQHGSTYRAQLQFVGTLIIDDETQRLTYVIDRLQLSDSTTNETNSQHSLLPNKQLNGEFLIPIRCDNKSSTTINSTSSLIHEGIKIIDVYCRSSLPIELHQFSFLHGQMLSRLSPSINADLSFDLLTIKNNFKLTPINSEYVQILPTALLKNLSSSTGNGVYINQPHFGYCGLDRMSKNKILLILENDPQACALPLVGIWVSGIVDVQCAFVWAACLRYCMNSSLKQRLRTGINVNNTTQQSFLLACYLSTSRGQCDFYEVSSMTTSSTPSTFMIDYDLWTCSKKIIMPNSSTMHSHDTGVSTQLPYDFEFKHVYDGPKMHALLGAHTGNISLSNQYQTIRSTKNAQLPADLSFLTAEIPSDDDDDDNGLHHGQIERIQQEHHLQTALSSPNTNGSLFGVPRLPPKQSIHQSPSWDSISTTTMTTPKWIAPVPANVPALTVPALTSPPTPVPIRFSSPAPSTIASSTISPSTAIQDAQWKEEMLEKMQAYDAHIQSLNALVSQLLATQQHQHQQLQQSSISTPTREPIKCDVAVQSEPPSPCTSDDIGESASMVKSNRNSSPSSSPKIEHLQHYQQQTPIMTITTRTPCSAAQFQSPLSLPPPPPSVARQPEPVIDYASLRKSADAERLTTDNICVPYHHTPIRSMSPSRASVPTDLNPVDILKPFFQFMASQQHKQQQEHEYQRCTSPLMTTSKSFDTAIIKTIDEESGRQAEKMSQLANVIQQQQHVTSTTTTGISFISNGLQMQIINQQSSTTTVYPPVPPSIAPPPPSSPALPTSVPSTPLSSGLISSSNQQSENDLSIEVRSLQMKYLDDDQLAIATDYDRQSPTPPSTVRQSPQSFDKNMSFATQKYFQKYNILTGYNRQQQNYLSSDDNDLLTSSPPRQRMLLPLLPPSSPPIFTQPPVPRAQQAKILDLSQIRKLPKLL</sequence>
<dbReference type="GO" id="GO:0005815">
    <property type="term" value="C:microtubule organizing center"/>
    <property type="evidence" value="ECO:0007669"/>
    <property type="project" value="TreeGrafter"/>
</dbReference>
<protein>
    <recommendedName>
        <fullName evidence="2">STIL N-terminal domain-containing protein</fullName>
    </recommendedName>
</protein>
<organism evidence="3 4">
    <name type="scientific">Rotaria socialis</name>
    <dbReference type="NCBI Taxonomy" id="392032"/>
    <lineage>
        <taxon>Eukaryota</taxon>
        <taxon>Metazoa</taxon>
        <taxon>Spiralia</taxon>
        <taxon>Gnathifera</taxon>
        <taxon>Rotifera</taxon>
        <taxon>Eurotatoria</taxon>
        <taxon>Bdelloidea</taxon>
        <taxon>Philodinida</taxon>
        <taxon>Philodinidae</taxon>
        <taxon>Rotaria</taxon>
    </lineage>
</organism>
<gene>
    <name evidence="3" type="ORF">UJA718_LOCUS9941</name>
</gene>
<feature type="region of interest" description="Disordered" evidence="1">
    <location>
        <begin position="637"/>
        <end position="666"/>
    </location>
</feature>
<feature type="compositionally biased region" description="Pro residues" evidence="1">
    <location>
        <begin position="1009"/>
        <end position="1023"/>
    </location>
</feature>
<feature type="compositionally biased region" description="Low complexity" evidence="1">
    <location>
        <begin position="805"/>
        <end position="815"/>
    </location>
</feature>
<dbReference type="GO" id="GO:0007224">
    <property type="term" value="P:smoothened signaling pathway"/>
    <property type="evidence" value="ECO:0007669"/>
    <property type="project" value="TreeGrafter"/>
</dbReference>
<dbReference type="Proteomes" id="UP000663873">
    <property type="component" value="Unassembled WGS sequence"/>
</dbReference>
<feature type="region of interest" description="Disordered" evidence="1">
    <location>
        <begin position="1004"/>
        <end position="1047"/>
    </location>
</feature>
<feature type="compositionally biased region" description="Low complexity" evidence="1">
    <location>
        <begin position="1024"/>
        <end position="1046"/>
    </location>
</feature>
<feature type="compositionally biased region" description="Polar residues" evidence="1">
    <location>
        <begin position="1082"/>
        <end position="1091"/>
    </location>
</feature>
<dbReference type="GO" id="GO:0031023">
    <property type="term" value="P:microtubule organizing center organization"/>
    <property type="evidence" value="ECO:0007669"/>
    <property type="project" value="TreeGrafter"/>
</dbReference>
<evidence type="ECO:0000313" key="3">
    <source>
        <dbReference type="EMBL" id="CAF4257486.1"/>
    </source>
</evidence>
<dbReference type="PANTHER" id="PTHR15128:SF0">
    <property type="entry name" value="SCL-INTERRUPTING LOCUS PROTEIN"/>
    <property type="match status" value="1"/>
</dbReference>
<evidence type="ECO:0000313" key="4">
    <source>
        <dbReference type="Proteomes" id="UP000663873"/>
    </source>
</evidence>
<dbReference type="GO" id="GO:0007052">
    <property type="term" value="P:mitotic spindle organization"/>
    <property type="evidence" value="ECO:0007669"/>
    <property type="project" value="TreeGrafter"/>
</dbReference>
<dbReference type="PANTHER" id="PTHR15128">
    <property type="entry name" value="TAL1 SCL INTERRUPTING LOCUS"/>
    <property type="match status" value="1"/>
</dbReference>
<reference evidence="3" key="1">
    <citation type="submission" date="2021-02" db="EMBL/GenBank/DDBJ databases">
        <authorList>
            <person name="Nowell W R."/>
        </authorList>
    </citation>
    <scope>NUCLEOTIDE SEQUENCE</scope>
</reference>
<accession>A0A820F2A2</accession>
<evidence type="ECO:0000256" key="1">
    <source>
        <dbReference type="SAM" id="MobiDB-lite"/>
    </source>
</evidence>
<proteinExistence type="predicted"/>
<dbReference type="InterPro" id="IPR026123">
    <property type="entry name" value="STIL"/>
</dbReference>
<feature type="compositionally biased region" description="Polar residues" evidence="1">
    <location>
        <begin position="657"/>
        <end position="666"/>
    </location>
</feature>
<dbReference type="GO" id="GO:0071539">
    <property type="term" value="P:protein localization to centrosome"/>
    <property type="evidence" value="ECO:0007669"/>
    <property type="project" value="TreeGrafter"/>
</dbReference>
<dbReference type="InterPro" id="IPR057731">
    <property type="entry name" value="STIL_N"/>
</dbReference>
<dbReference type="Pfam" id="PF15253">
    <property type="entry name" value="STIL_N"/>
    <property type="match status" value="1"/>
</dbReference>
<feature type="region of interest" description="Disordered" evidence="1">
    <location>
        <begin position="1072"/>
        <end position="1091"/>
    </location>
</feature>
<keyword evidence="4" id="KW-1185">Reference proteome</keyword>
<dbReference type="AlphaFoldDB" id="A0A820F2A2"/>
<dbReference type="EMBL" id="CAJOBP010001139">
    <property type="protein sequence ID" value="CAF4257486.1"/>
    <property type="molecule type" value="Genomic_DNA"/>
</dbReference>
<feature type="domain" description="STIL N-terminal" evidence="2">
    <location>
        <begin position="213"/>
        <end position="537"/>
    </location>
</feature>
<comment type="caution">
    <text evidence="3">The sequence shown here is derived from an EMBL/GenBank/DDBJ whole genome shotgun (WGS) entry which is preliminary data.</text>
</comment>